<dbReference type="GO" id="GO:0010181">
    <property type="term" value="F:FMN binding"/>
    <property type="evidence" value="ECO:0007669"/>
    <property type="project" value="InterPro"/>
</dbReference>
<gene>
    <name evidence="3" type="ORF">A9D14_02115</name>
</gene>
<feature type="domain" description="NADH:flavin oxidoreductase/NADH oxidase N-terminal" evidence="2">
    <location>
        <begin position="4"/>
        <end position="352"/>
    </location>
</feature>
<dbReference type="PANTHER" id="PTHR22893">
    <property type="entry name" value="NADH OXIDOREDUCTASE-RELATED"/>
    <property type="match status" value="1"/>
</dbReference>
<dbReference type="InterPro" id="IPR001155">
    <property type="entry name" value="OxRdtase_FMN_N"/>
</dbReference>
<dbReference type="GO" id="GO:0005829">
    <property type="term" value="C:cytosol"/>
    <property type="evidence" value="ECO:0007669"/>
    <property type="project" value="TreeGrafter"/>
</dbReference>
<evidence type="ECO:0000313" key="3">
    <source>
        <dbReference type="EMBL" id="ARU15191.1"/>
    </source>
</evidence>
<evidence type="ECO:0000259" key="2">
    <source>
        <dbReference type="Pfam" id="PF00724"/>
    </source>
</evidence>
<dbReference type="EMBL" id="CP019602">
    <property type="protein sequence ID" value="ARU15191.1"/>
    <property type="molecule type" value="Genomic_DNA"/>
</dbReference>
<dbReference type="Pfam" id="PF00724">
    <property type="entry name" value="Oxidored_FMN"/>
    <property type="match status" value="1"/>
</dbReference>
<dbReference type="Proteomes" id="UP000195807">
    <property type="component" value="Chromosome"/>
</dbReference>
<dbReference type="KEGG" id="cman:A9D14_02115"/>
<protein>
    <submittedName>
        <fullName evidence="3">12-oxophytodienoate reductase</fullName>
    </submittedName>
</protein>
<dbReference type="InterPro" id="IPR013785">
    <property type="entry name" value="Aldolase_TIM"/>
</dbReference>
<dbReference type="AlphaFoldDB" id="A0A1Z1F8S6"/>
<name>A0A1Z1F8S6_9SPHN</name>
<accession>A0A1Z1F8S6</accession>
<keyword evidence="4" id="KW-1185">Reference proteome</keyword>
<evidence type="ECO:0000256" key="1">
    <source>
        <dbReference type="SAM" id="MobiDB-lite"/>
    </source>
</evidence>
<proteinExistence type="predicted"/>
<dbReference type="PANTHER" id="PTHR22893:SF55">
    <property type="entry name" value="OXIDOREDUCTASE-RELATED"/>
    <property type="match status" value="1"/>
</dbReference>
<sequence length="368" mass="40473">MSILFTPFTLRGLTIPNRIAMAPMTRNFSPGGVPGADVAEYYRRRAQGGVGLIISEGTVVNRPEARNDQGIPFFHGKDALAGWQDVVDAVHGEGGLFAPQIWHTGLVREQFPDKPRPSTPEGPSGLFRPGEPYGQAMSQKDVIDTIAAFVESARAAAEMGCDAVELHGAHGYLIDQFFWSGTNQRSDEWGGPALPDRVKFAAEIVGAVREAIGETPLILRISQWNQQDYTRRLALTPTELEAWTRPLIDAGADMLHCSQRRFWEPEFPEIDGENGLNFAGWVKKLTGIPTMSVGSVGLSDDFFGAFKDQKTEANTDLTQLERRIEAGEFDMIAVGRALIANPDWVGKVREGRLAELSGYRTEMLQELA</sequence>
<dbReference type="SUPFAM" id="SSF51395">
    <property type="entry name" value="FMN-linked oxidoreductases"/>
    <property type="match status" value="1"/>
</dbReference>
<organism evidence="3 4">
    <name type="scientific">Croceicoccus marinus</name>
    <dbReference type="NCBI Taxonomy" id="450378"/>
    <lineage>
        <taxon>Bacteria</taxon>
        <taxon>Pseudomonadati</taxon>
        <taxon>Pseudomonadota</taxon>
        <taxon>Alphaproteobacteria</taxon>
        <taxon>Sphingomonadales</taxon>
        <taxon>Erythrobacteraceae</taxon>
        <taxon>Croceicoccus</taxon>
    </lineage>
</organism>
<dbReference type="RefSeq" id="WP_066842541.1">
    <property type="nucleotide sequence ID" value="NZ_CP019602.1"/>
</dbReference>
<feature type="region of interest" description="Disordered" evidence="1">
    <location>
        <begin position="110"/>
        <end position="133"/>
    </location>
</feature>
<dbReference type="CDD" id="cd04747">
    <property type="entry name" value="OYE_like_5_FMN"/>
    <property type="match status" value="1"/>
</dbReference>
<evidence type="ECO:0000313" key="4">
    <source>
        <dbReference type="Proteomes" id="UP000195807"/>
    </source>
</evidence>
<dbReference type="Gene3D" id="3.20.20.70">
    <property type="entry name" value="Aldolase class I"/>
    <property type="match status" value="1"/>
</dbReference>
<reference evidence="3 4" key="1">
    <citation type="submission" date="2017-01" db="EMBL/GenBank/DDBJ databases">
        <title>Complete genome sequence of esterase-producing bacterium Croceicoccus marinus E4A9.</title>
        <authorList>
            <person name="Wu Y.-H."/>
            <person name="Cheng H."/>
            <person name="Xu L."/>
            <person name="Huo Y.-Y."/>
            <person name="Wang C.-S."/>
            <person name="Xu X.-W."/>
        </authorList>
    </citation>
    <scope>NUCLEOTIDE SEQUENCE [LARGE SCALE GENOMIC DNA]</scope>
    <source>
        <strain evidence="3 4">E4A9</strain>
    </source>
</reference>
<dbReference type="STRING" id="450378.GCA_001661675_00422"/>
<dbReference type="InterPro" id="IPR045247">
    <property type="entry name" value="Oye-like"/>
</dbReference>
<dbReference type="GO" id="GO:0016491">
    <property type="term" value="F:oxidoreductase activity"/>
    <property type="evidence" value="ECO:0007669"/>
    <property type="project" value="InterPro"/>
</dbReference>
<dbReference type="OrthoDB" id="9804454at2"/>
<dbReference type="FunFam" id="3.20.20.70:FF:000262">
    <property type="entry name" value="NADH:flavin oxidoreductase"/>
    <property type="match status" value="1"/>
</dbReference>